<keyword evidence="1" id="KW-0808">Transferase</keyword>
<sequence length="236" mass="26408">MNIISPLKELVLQVVTTPSFNAESWSYDDYWLKKRGVSMGVANEYQLDRARWIAGVVKPGDSVLDLGCGDGAVLIALRELVAVEVSGADISDYALSHLGDNGIHALKCDLSDPAALKTLPQVDHILLLETLEHLPQPEELLLNVMAKARKSVIFSVPNTGYISYRLRMLFGRFPVQWRVNPGEHLRFWTWRDLHWWLGELGLLKGSRINAYQGIPVLNRIWPALFGAALIARVEVA</sequence>
<accession>A0A3S0L5T4</accession>
<protein>
    <submittedName>
        <fullName evidence="1">Methyltransferase domain-containing protein</fullName>
    </submittedName>
</protein>
<proteinExistence type="predicted"/>
<dbReference type="GO" id="GO:0032259">
    <property type="term" value="P:methylation"/>
    <property type="evidence" value="ECO:0007669"/>
    <property type="project" value="UniProtKB-KW"/>
</dbReference>
<dbReference type="Proteomes" id="UP000279908">
    <property type="component" value="Unassembled WGS sequence"/>
</dbReference>
<dbReference type="GO" id="GO:0008168">
    <property type="term" value="F:methyltransferase activity"/>
    <property type="evidence" value="ECO:0007669"/>
    <property type="project" value="UniProtKB-KW"/>
</dbReference>
<dbReference type="PANTHER" id="PTHR43861">
    <property type="entry name" value="TRANS-ACONITATE 2-METHYLTRANSFERASE-RELATED"/>
    <property type="match status" value="1"/>
</dbReference>
<reference evidence="1 2" key="1">
    <citation type="submission" date="2018-12" db="EMBL/GenBank/DDBJ databases">
        <authorList>
            <person name="Lunina O.N."/>
            <person name="Grouzdev D.S."/>
            <person name="Gorlenko V.M."/>
            <person name="Savvichev A.S."/>
        </authorList>
    </citation>
    <scope>NUCLEOTIDE SEQUENCE [LARGE SCALE GENOMIC DNA]</scope>
    <source>
        <strain evidence="1 2">BrKhr-17</strain>
    </source>
</reference>
<dbReference type="Gene3D" id="3.40.50.150">
    <property type="entry name" value="Vaccinia Virus protein VP39"/>
    <property type="match status" value="1"/>
</dbReference>
<evidence type="ECO:0000313" key="2">
    <source>
        <dbReference type="Proteomes" id="UP000279908"/>
    </source>
</evidence>
<name>A0A3S0L5T4_CHLPH</name>
<dbReference type="Pfam" id="PF13489">
    <property type="entry name" value="Methyltransf_23"/>
    <property type="match status" value="1"/>
</dbReference>
<dbReference type="SUPFAM" id="SSF53335">
    <property type="entry name" value="S-adenosyl-L-methionine-dependent methyltransferases"/>
    <property type="match status" value="1"/>
</dbReference>
<dbReference type="RefSeq" id="WP_126384051.1">
    <property type="nucleotide sequence ID" value="NZ_RXYK01000005.1"/>
</dbReference>
<dbReference type="AlphaFoldDB" id="A0A3S0L5T4"/>
<keyword evidence="1" id="KW-0489">Methyltransferase</keyword>
<dbReference type="EMBL" id="RXYK01000005">
    <property type="protein sequence ID" value="RTY38377.1"/>
    <property type="molecule type" value="Genomic_DNA"/>
</dbReference>
<gene>
    <name evidence="1" type="ORF">EKD02_04630</name>
</gene>
<evidence type="ECO:0000313" key="1">
    <source>
        <dbReference type="EMBL" id="RTY38377.1"/>
    </source>
</evidence>
<comment type="caution">
    <text evidence="1">The sequence shown here is derived from an EMBL/GenBank/DDBJ whole genome shotgun (WGS) entry which is preliminary data.</text>
</comment>
<dbReference type="InterPro" id="IPR029063">
    <property type="entry name" value="SAM-dependent_MTases_sf"/>
</dbReference>
<organism evidence="1 2">
    <name type="scientific">Chlorobium phaeovibrioides</name>
    <dbReference type="NCBI Taxonomy" id="1094"/>
    <lineage>
        <taxon>Bacteria</taxon>
        <taxon>Pseudomonadati</taxon>
        <taxon>Chlorobiota</taxon>
        <taxon>Chlorobiia</taxon>
        <taxon>Chlorobiales</taxon>
        <taxon>Chlorobiaceae</taxon>
        <taxon>Chlorobium/Pelodictyon group</taxon>
        <taxon>Chlorobium</taxon>
    </lineage>
</organism>
<dbReference type="CDD" id="cd02440">
    <property type="entry name" value="AdoMet_MTases"/>
    <property type="match status" value="1"/>
</dbReference>